<dbReference type="Pfam" id="PF12799">
    <property type="entry name" value="LRR_4"/>
    <property type="match status" value="1"/>
</dbReference>
<dbReference type="EMBL" id="LLXL01004265">
    <property type="protein sequence ID" value="PKK57576.1"/>
    <property type="molecule type" value="Genomic_DNA"/>
</dbReference>
<keyword evidence="1" id="KW-0433">Leucine-rich repeat</keyword>
<dbReference type="SUPFAM" id="SSF52047">
    <property type="entry name" value="RNI-like"/>
    <property type="match status" value="1"/>
</dbReference>
<evidence type="ECO:0000256" key="2">
    <source>
        <dbReference type="ARBA" id="ARBA00022737"/>
    </source>
</evidence>
<accession>A0A2N1M7G1</accession>
<evidence type="ECO:0000313" key="3">
    <source>
        <dbReference type="EMBL" id="PKK57576.1"/>
    </source>
</evidence>
<reference evidence="3 4" key="1">
    <citation type="submission" date="2016-04" db="EMBL/GenBank/DDBJ databases">
        <title>Genome analyses suggest a sexual origin of heterokaryosis in a supposedly ancient asexual fungus.</title>
        <authorList>
            <person name="Ropars J."/>
            <person name="Sedzielewska K."/>
            <person name="Noel J."/>
            <person name="Charron P."/>
            <person name="Farinelli L."/>
            <person name="Marton T."/>
            <person name="Kruger M."/>
            <person name="Pelin A."/>
            <person name="Brachmann A."/>
            <person name="Corradi N."/>
        </authorList>
    </citation>
    <scope>NUCLEOTIDE SEQUENCE [LARGE SCALE GENOMIC DNA]</scope>
    <source>
        <strain evidence="3 4">C2</strain>
    </source>
</reference>
<dbReference type="InterPro" id="IPR006553">
    <property type="entry name" value="Leu-rich_rpt_Cys-con_subtyp"/>
</dbReference>
<sequence length="330" mass="37945">MAHTSIFIIPELLEQILHFLVIDKSLYPTLYVSRLWYRCGAPILWRCIELYGDEEEDQFRLERFLKIVHGGGRKPTYSSKLTQLKISDYRLSIRKIKNIVRTFPNIIHLDFEESMECVGKVLKLIAEKYPDLKYLNISARCFSCRQVRSGISHFRHICQVRGNSDIGISAIATSCHKLEYLDISHRMEFTETSICNIIRSCPRLQHLNLSFCNITDITIKKIASSCPNLKYLDLKGCENIRKEAVDQLVSLNPDIRVENFVDPMDNPAVIERVMELLSRGHTVAARVVSGADHPIIAINRHSPTQGIISTLNHILHKILLNMSCEFLKRN</sequence>
<reference evidence="3 4" key="2">
    <citation type="submission" date="2017-10" db="EMBL/GenBank/DDBJ databases">
        <title>Extensive intraspecific genome diversity in a model arbuscular mycorrhizal fungus.</title>
        <authorList>
            <person name="Chen E.C.H."/>
            <person name="Morin E."/>
            <person name="Baudet D."/>
            <person name="Noel J."/>
            <person name="Ndikumana S."/>
            <person name="Charron P."/>
            <person name="St-Onge C."/>
            <person name="Giorgi J."/>
            <person name="Grigoriev I.V."/>
            <person name="Roux C."/>
            <person name="Martin F.M."/>
            <person name="Corradi N."/>
        </authorList>
    </citation>
    <scope>NUCLEOTIDE SEQUENCE [LARGE SCALE GENOMIC DNA]</scope>
    <source>
        <strain evidence="3 4">C2</strain>
    </source>
</reference>
<keyword evidence="2" id="KW-0677">Repeat</keyword>
<dbReference type="GO" id="GO:0031146">
    <property type="term" value="P:SCF-dependent proteasomal ubiquitin-dependent protein catabolic process"/>
    <property type="evidence" value="ECO:0007669"/>
    <property type="project" value="TreeGrafter"/>
</dbReference>
<dbReference type="GO" id="GO:0019005">
    <property type="term" value="C:SCF ubiquitin ligase complex"/>
    <property type="evidence" value="ECO:0007669"/>
    <property type="project" value="TreeGrafter"/>
</dbReference>
<dbReference type="Proteomes" id="UP000233469">
    <property type="component" value="Unassembled WGS sequence"/>
</dbReference>
<dbReference type="PANTHER" id="PTHR13318">
    <property type="entry name" value="PARTNER OF PAIRED, ISOFORM B-RELATED"/>
    <property type="match status" value="1"/>
</dbReference>
<dbReference type="SMART" id="SM00367">
    <property type="entry name" value="LRR_CC"/>
    <property type="match status" value="3"/>
</dbReference>
<name>A0A2N1M7G1_9GLOM</name>
<comment type="caution">
    <text evidence="3">The sequence shown here is derived from an EMBL/GenBank/DDBJ whole genome shotgun (WGS) entry which is preliminary data.</text>
</comment>
<dbReference type="PANTHER" id="PTHR13318:SF95">
    <property type="entry name" value="F-BOX PROTEIN YLR352W"/>
    <property type="match status" value="1"/>
</dbReference>
<dbReference type="InterPro" id="IPR025875">
    <property type="entry name" value="Leu-rich_rpt_4"/>
</dbReference>
<evidence type="ECO:0000256" key="1">
    <source>
        <dbReference type="ARBA" id="ARBA00022614"/>
    </source>
</evidence>
<dbReference type="Gene3D" id="3.80.10.10">
    <property type="entry name" value="Ribonuclease Inhibitor"/>
    <property type="match status" value="2"/>
</dbReference>
<dbReference type="VEuPathDB" id="FungiDB:RhiirA1_475745"/>
<evidence type="ECO:0000313" key="4">
    <source>
        <dbReference type="Proteomes" id="UP000233469"/>
    </source>
</evidence>
<gene>
    <name evidence="3" type="ORF">RhiirC2_373996</name>
</gene>
<dbReference type="AlphaFoldDB" id="A0A2N1M7G1"/>
<dbReference type="InterPro" id="IPR032675">
    <property type="entry name" value="LRR_dom_sf"/>
</dbReference>
<proteinExistence type="predicted"/>
<dbReference type="VEuPathDB" id="FungiDB:FUN_014547"/>
<protein>
    <recommendedName>
        <fullName evidence="5">RNI-like protein</fullName>
    </recommendedName>
</protein>
<evidence type="ECO:0008006" key="5">
    <source>
        <dbReference type="Google" id="ProtNLM"/>
    </source>
</evidence>
<dbReference type="VEuPathDB" id="FungiDB:RhiirFUN_025142"/>
<organism evidence="3 4">
    <name type="scientific">Rhizophagus irregularis</name>
    <dbReference type="NCBI Taxonomy" id="588596"/>
    <lineage>
        <taxon>Eukaryota</taxon>
        <taxon>Fungi</taxon>
        <taxon>Fungi incertae sedis</taxon>
        <taxon>Mucoromycota</taxon>
        <taxon>Glomeromycotina</taxon>
        <taxon>Glomeromycetes</taxon>
        <taxon>Glomerales</taxon>
        <taxon>Glomeraceae</taxon>
        <taxon>Rhizophagus</taxon>
    </lineage>
</organism>